<evidence type="ECO:0000256" key="1">
    <source>
        <dbReference type="ARBA" id="ARBA00004141"/>
    </source>
</evidence>
<feature type="region of interest" description="Disordered" evidence="5">
    <location>
        <begin position="76"/>
        <end position="133"/>
    </location>
</feature>
<keyword evidence="4" id="KW-0472">Membrane</keyword>
<proteinExistence type="predicted"/>
<reference evidence="6" key="1">
    <citation type="submission" date="2023-10" db="EMBL/GenBank/DDBJ databases">
        <authorList>
            <person name="Chen Y."/>
            <person name="Shah S."/>
            <person name="Dougan E. K."/>
            <person name="Thang M."/>
            <person name="Chan C."/>
        </authorList>
    </citation>
    <scope>NUCLEOTIDE SEQUENCE [LARGE SCALE GENOMIC DNA]</scope>
</reference>
<sequence length="325" mass="33611">MCQVRPALGDAAEGCRCRFHRPSGPDMDALLRPRAAHLPRGELRQAVPAHLRLQQPVPRELPHSQSSCATELLRSTGPLGLSVPSPGAPAGRSGTGGAGPASPLQQRAGGGAEAAAGAPGRAPAGGAGGPPVVTGLPGAPVDLGADTPLWFAANWAYNASLGSLTVTTSTVVSSTSCIWVYLLAALFGVEAPSRRRALGVALCVAGSVCDALSGAQGGGGEGRRAARRDGGGSPDHLALWPRSAAQSFWLRFPLAENGHEARRSHFLRASDLWERLRRRQKPAPIPVGSLLARGRSSLAWGSSRPRSPRRPCCWASCAPGRTWAG</sequence>
<dbReference type="PANTHER" id="PTHR23051">
    <property type="entry name" value="SOLUTE CARRIER FAMILY 35, MEMBER F5"/>
    <property type="match status" value="1"/>
</dbReference>
<dbReference type="SUPFAM" id="SSF103481">
    <property type="entry name" value="Multidrug resistance efflux transporter EmrE"/>
    <property type="match status" value="1"/>
</dbReference>
<protein>
    <recommendedName>
        <fullName evidence="8">EamA domain-containing protein</fullName>
    </recommendedName>
</protein>
<dbReference type="Proteomes" id="UP001189429">
    <property type="component" value="Unassembled WGS sequence"/>
</dbReference>
<feature type="compositionally biased region" description="Low complexity" evidence="5">
    <location>
        <begin position="113"/>
        <end position="122"/>
    </location>
</feature>
<feature type="compositionally biased region" description="Basic and acidic residues" evidence="5">
    <location>
        <begin position="221"/>
        <end position="230"/>
    </location>
</feature>
<name>A0ABN9QWJ0_9DINO</name>
<comment type="caution">
    <text evidence="6">The sequence shown here is derived from an EMBL/GenBank/DDBJ whole genome shotgun (WGS) entry which is preliminary data.</text>
</comment>
<dbReference type="InterPro" id="IPR037185">
    <property type="entry name" value="EmrE-like"/>
</dbReference>
<keyword evidence="3" id="KW-1133">Transmembrane helix</keyword>
<evidence type="ECO:0000256" key="5">
    <source>
        <dbReference type="SAM" id="MobiDB-lite"/>
    </source>
</evidence>
<evidence type="ECO:0008006" key="8">
    <source>
        <dbReference type="Google" id="ProtNLM"/>
    </source>
</evidence>
<accession>A0ABN9QWJ0</accession>
<evidence type="ECO:0000256" key="4">
    <source>
        <dbReference type="ARBA" id="ARBA00023136"/>
    </source>
</evidence>
<evidence type="ECO:0000313" key="6">
    <source>
        <dbReference type="EMBL" id="CAK0808592.1"/>
    </source>
</evidence>
<evidence type="ECO:0000256" key="2">
    <source>
        <dbReference type="ARBA" id="ARBA00022692"/>
    </source>
</evidence>
<keyword evidence="7" id="KW-1185">Reference proteome</keyword>
<gene>
    <name evidence="6" type="ORF">PCOR1329_LOCUS14144</name>
</gene>
<organism evidence="6 7">
    <name type="scientific">Prorocentrum cordatum</name>
    <dbReference type="NCBI Taxonomy" id="2364126"/>
    <lineage>
        <taxon>Eukaryota</taxon>
        <taxon>Sar</taxon>
        <taxon>Alveolata</taxon>
        <taxon>Dinophyceae</taxon>
        <taxon>Prorocentrales</taxon>
        <taxon>Prorocentraceae</taxon>
        <taxon>Prorocentrum</taxon>
    </lineage>
</organism>
<dbReference type="PANTHER" id="PTHR23051:SF0">
    <property type="entry name" value="SOLUTE CARRIER FAMILY 35 MEMBER F5"/>
    <property type="match status" value="1"/>
</dbReference>
<dbReference type="EMBL" id="CAUYUJ010004215">
    <property type="protein sequence ID" value="CAK0808592.1"/>
    <property type="molecule type" value="Genomic_DNA"/>
</dbReference>
<evidence type="ECO:0000313" key="7">
    <source>
        <dbReference type="Proteomes" id="UP001189429"/>
    </source>
</evidence>
<keyword evidence="2" id="KW-0812">Transmembrane</keyword>
<evidence type="ECO:0000256" key="3">
    <source>
        <dbReference type="ARBA" id="ARBA00022989"/>
    </source>
</evidence>
<feature type="region of interest" description="Disordered" evidence="5">
    <location>
        <begin position="214"/>
        <end position="233"/>
    </location>
</feature>
<comment type="subcellular location">
    <subcellularLocation>
        <location evidence="1">Membrane</location>
        <topology evidence="1">Multi-pass membrane protein</topology>
    </subcellularLocation>
</comment>